<dbReference type="SUPFAM" id="SSF55048">
    <property type="entry name" value="Probable ACP-binding domain of malonyl-CoA ACP transacylase"/>
    <property type="match status" value="1"/>
</dbReference>
<evidence type="ECO:0000256" key="3">
    <source>
        <dbReference type="ARBA" id="ARBA00022553"/>
    </source>
</evidence>
<dbReference type="PROSITE" id="PS50075">
    <property type="entry name" value="CARRIER"/>
    <property type="match status" value="2"/>
</dbReference>
<protein>
    <recommendedName>
        <fullName evidence="13">Carrier domain-containing protein</fullName>
    </recommendedName>
</protein>
<keyword evidence="4" id="KW-0808">Transferase</keyword>
<proteinExistence type="predicted"/>
<dbReference type="InterPro" id="IPR036291">
    <property type="entry name" value="NAD(P)-bd_dom_sf"/>
</dbReference>
<evidence type="ECO:0000313" key="12">
    <source>
        <dbReference type="Proteomes" id="UP000284706"/>
    </source>
</evidence>
<feature type="region of interest" description="N-terminal hotdog fold" evidence="6">
    <location>
        <begin position="1619"/>
        <end position="1731"/>
    </location>
</feature>
<dbReference type="Gene3D" id="3.10.129.110">
    <property type="entry name" value="Polyketide synthase dehydratase"/>
    <property type="match status" value="1"/>
</dbReference>
<dbReference type="InterPro" id="IPR049551">
    <property type="entry name" value="PKS_DH_C"/>
</dbReference>
<feature type="compositionally biased region" description="Polar residues" evidence="7">
    <location>
        <begin position="585"/>
        <end position="598"/>
    </location>
</feature>
<dbReference type="SUPFAM" id="SSF53901">
    <property type="entry name" value="Thiolase-like"/>
    <property type="match status" value="1"/>
</dbReference>
<dbReference type="SMART" id="SM00822">
    <property type="entry name" value="PKS_KR"/>
    <property type="match status" value="1"/>
</dbReference>
<evidence type="ECO:0000256" key="1">
    <source>
        <dbReference type="ARBA" id="ARBA00005179"/>
    </source>
</evidence>
<dbReference type="Pfam" id="PF22621">
    <property type="entry name" value="CurL-like_PKS_C"/>
    <property type="match status" value="1"/>
</dbReference>
<dbReference type="SUPFAM" id="SSF52151">
    <property type="entry name" value="FabD/lysophospholipase-like"/>
    <property type="match status" value="1"/>
</dbReference>
<dbReference type="SUPFAM" id="SSF56801">
    <property type="entry name" value="Acetyl-CoA synthetase-like"/>
    <property type="match status" value="1"/>
</dbReference>
<dbReference type="PROSITE" id="PS52019">
    <property type="entry name" value="PKS_MFAS_DH"/>
    <property type="match status" value="1"/>
</dbReference>
<dbReference type="Pfam" id="PF00109">
    <property type="entry name" value="ketoacyl-synt"/>
    <property type="match status" value="1"/>
</dbReference>
<evidence type="ECO:0000259" key="10">
    <source>
        <dbReference type="PROSITE" id="PS52019"/>
    </source>
</evidence>
<dbReference type="Gene3D" id="3.40.47.10">
    <property type="match status" value="1"/>
</dbReference>
<dbReference type="InterPro" id="IPR000873">
    <property type="entry name" value="AMP-dep_synth/lig_dom"/>
</dbReference>
<dbReference type="InterPro" id="IPR016039">
    <property type="entry name" value="Thiolase-like"/>
</dbReference>
<dbReference type="Gene3D" id="1.10.1200.10">
    <property type="entry name" value="ACP-like"/>
    <property type="match status" value="2"/>
</dbReference>
<dbReference type="Gene3D" id="3.30.70.3290">
    <property type="match status" value="1"/>
</dbReference>
<keyword evidence="3" id="KW-0597">Phosphoprotein</keyword>
<dbReference type="InterPro" id="IPR042099">
    <property type="entry name" value="ANL_N_sf"/>
</dbReference>
<evidence type="ECO:0000256" key="2">
    <source>
        <dbReference type="ARBA" id="ARBA00022450"/>
    </source>
</evidence>
<feature type="region of interest" description="Disordered" evidence="7">
    <location>
        <begin position="581"/>
        <end position="600"/>
    </location>
</feature>
<keyword evidence="2" id="KW-0596">Phosphopantetheine</keyword>
<reference evidence="11 12" key="1">
    <citation type="journal article" date="2018" name="Evol. Lett.">
        <title>Horizontal gene cluster transfer increased hallucinogenic mushroom diversity.</title>
        <authorList>
            <person name="Reynolds H.T."/>
            <person name="Vijayakumar V."/>
            <person name="Gluck-Thaler E."/>
            <person name="Korotkin H.B."/>
            <person name="Matheny P.B."/>
            <person name="Slot J.C."/>
        </authorList>
    </citation>
    <scope>NUCLEOTIDE SEQUENCE [LARGE SCALE GENOMIC DNA]</scope>
    <source>
        <strain evidence="11 12">SRW20</strain>
    </source>
</reference>
<dbReference type="Pfam" id="PF00698">
    <property type="entry name" value="Acyl_transf_1"/>
    <property type="match status" value="1"/>
</dbReference>
<evidence type="ECO:0000313" key="11">
    <source>
        <dbReference type="EMBL" id="PPQ97451.1"/>
    </source>
</evidence>
<dbReference type="EMBL" id="NHYE01001247">
    <property type="protein sequence ID" value="PPQ97451.1"/>
    <property type="molecule type" value="Genomic_DNA"/>
</dbReference>
<dbReference type="CDD" id="cd00833">
    <property type="entry name" value="PKS"/>
    <property type="match status" value="1"/>
</dbReference>
<dbReference type="InterPro" id="IPR014030">
    <property type="entry name" value="Ketoacyl_synth_N"/>
</dbReference>
<comment type="caution">
    <text evidence="11">The sequence shown here is derived from an EMBL/GenBank/DDBJ whole genome shotgun (WGS) entry which is preliminary data.</text>
</comment>
<dbReference type="InterPro" id="IPR014043">
    <property type="entry name" value="Acyl_transferase_dom"/>
</dbReference>
<gene>
    <name evidence="11" type="ORF">CVT26_002799</name>
</gene>
<dbReference type="OrthoDB" id="5334845at2759"/>
<name>A0A409Y3C2_9AGAR</name>
<dbReference type="SUPFAM" id="SSF47336">
    <property type="entry name" value="ACP-like"/>
    <property type="match status" value="2"/>
</dbReference>
<dbReference type="InterPro" id="IPR014031">
    <property type="entry name" value="Ketoacyl_synth_C"/>
</dbReference>
<dbReference type="InterPro" id="IPR001227">
    <property type="entry name" value="Ac_transferase_dom_sf"/>
</dbReference>
<dbReference type="PANTHER" id="PTHR43775">
    <property type="entry name" value="FATTY ACID SYNTHASE"/>
    <property type="match status" value="1"/>
</dbReference>
<dbReference type="GO" id="GO:0004312">
    <property type="term" value="F:fatty acid synthase activity"/>
    <property type="evidence" value="ECO:0007669"/>
    <property type="project" value="TreeGrafter"/>
</dbReference>
<dbReference type="GO" id="GO:0031177">
    <property type="term" value="F:phosphopantetheine binding"/>
    <property type="evidence" value="ECO:0007669"/>
    <property type="project" value="InterPro"/>
</dbReference>
<dbReference type="InterPro" id="IPR045851">
    <property type="entry name" value="AMP-bd_C_sf"/>
</dbReference>
<evidence type="ECO:0000259" key="9">
    <source>
        <dbReference type="PROSITE" id="PS52004"/>
    </source>
</evidence>
<dbReference type="SMART" id="SM00823">
    <property type="entry name" value="PKS_PP"/>
    <property type="match status" value="2"/>
</dbReference>
<dbReference type="InterPro" id="IPR042104">
    <property type="entry name" value="PKS_dehydratase_sf"/>
</dbReference>
<dbReference type="STRING" id="231916.A0A409Y3C2"/>
<feature type="active site" description="Proton acceptor; for dehydratase activity" evidence="6">
    <location>
        <position position="1653"/>
    </location>
</feature>
<dbReference type="SMART" id="SM00827">
    <property type="entry name" value="PKS_AT"/>
    <property type="match status" value="1"/>
</dbReference>
<dbReference type="InParanoid" id="A0A409Y3C2"/>
<accession>A0A409Y3C2</accession>
<feature type="active site" description="Proton donor; for dehydratase activity" evidence="6">
    <location>
        <position position="1800"/>
    </location>
</feature>
<evidence type="ECO:0000256" key="5">
    <source>
        <dbReference type="ARBA" id="ARBA00023026"/>
    </source>
</evidence>
<dbReference type="Pfam" id="PF02801">
    <property type="entry name" value="Ketoacyl-synt_C"/>
    <property type="match status" value="1"/>
</dbReference>
<feature type="domain" description="Carrier" evidence="8">
    <location>
        <begin position="2413"/>
        <end position="2488"/>
    </location>
</feature>
<sequence length="2491" mass="270840">MASNQAKDTLLNAFISTARSTSGIEHISVECGEEKWTYGELDIISSGIALDIHRKYGLKPVVAIVSENQPYVLATILATWKLGGIVAPIDRNAPRDIMERMLLNIGPTFVLVPSGAQAIQDVLKDISLASLLFDAKDTTITALMQKYLDQSPELSAQEYPSPTPADIAFYLHTSSASSVTNVKCVPLTHESILAGSQARLSWWKRTWPQQDFDHLRILGWSPWSHVIGLSHDLGAAMILTAGCYIFAMLPSAYGLPTTNKASRFLDVSGQLLETTLSKKPTAFAGVPWVLEGFMKTFKLETNIDRKASIQAALKGFKVFGSGGAATGKECIAWANELDLPLVLDIGMTELGGPLFHSTTNGVEGWHPQDCLLSDAVLKLVNEQGETVTTEGELLVKSRYITKGYLQYDNAPFSVEDDGAVTFHTGDIYGYVEDQCLVWRGRKEDYIQMSSGENLDPRNVEAILDRCPVILRSCVVGNNFLKTSSQVVCAIIEPARHSHASQESILAEITRAIAAANRGLAPPLRISWSRVLILKDEQEIPITKKGAIFRKKLEALFGEQLAQLLSHSAEGLTPLVHAADAEKPGQTHSANAEATTPNGKTRDEVKAIVSRIVLETLKISETAMENNDEATFAELGMDSAMSTTIVNKLNRELDLHLPLNTCHTYVDLVSLTNAVSSKLGLDGLSSSTRPSTRTTPLAHETEEIVIVGQSIRLPGDIYNLATFWKALIDQRDDIMTTVPPHRWDHASFYRAPDSKDPPGPCDITLERAGFLEYEAFDHGFFGISSAEAFHVPPNIRLILELAFEALENANIPPSKVKGTNMGVFVAACMDEGFLSLLFEDKGWGAFTRFYGTGVATSTACGRLSYLLDVHGPSMTIDTACSAGLIAFNQAVQYLKSGEGESAIVCGGNTHTWPGTLGFLTAQKMTSVNSRCATYTNVADGYSNALPHCCRVGTDIAFSSSYVPAEAAAGLVLKTKSAALRDGDTILAIVKSTDAKSDGRSQGLVAPNVKAQIAMQISLLEKAGLAPSQIDFIEAHGTGTSLGDLIEIQGINEVFESSHSPDRPLVVGAAKSCVGHAELVAGLVGVVKALGTFAAGTVPGLVQLTPDNMNPSLDCSVVPLQLPVDTVTLKKENNLPLRGLVLSNGFAGSIAGTILEAPSESAKSRPTAGIPESTPMIFVVSSKTHDGLTQYLQNYLDFCLNAPASLFHSICFTSCVGREHHRYRFTCIAHNMQDLISRIEDRLQNTSAHPNANARRILLAFPGQGSQYQGMARYLTTQYTGFRSIITDAANKAAAMTGYPILPYLVEESAPGHLSIDQSEVAQVCIFIFQYAMATWLETLGIHASAVMGHSLGEIAAAVIGRAFTFDLGLQFVVVRSKLLRADPAMPGGMVAVAASEERVASYIDKLGLKDRVAIAVYNGSEAIVVSGQLKAVDELMAAVKRDGLRSAKLNIDQGFHSPSISHALPALKAWVDEHESLICPLEKSFFSTLRGMELPKRELLTSSYWVDHAQNAVKFIQTARAAHNASSIDVILDVGPQPTIWSNMQTAEFFGKTRLAMVGKKGKDQVVAMLSTLASLFEKGFAIDFDVLLNQMPYTFVKTDLPTYPFQRLHNYPAFRASRNNIYGAARYQLSSDVRSLAPSFVVDQALCDFLDLHRIEGRRVLPGAAMVDFFARSAASRAVKSIRFHTPLILETPETQVRAEIDEHGLYKLNQEGPENTPICSGSISETPGTHTYGKVDREPEVVPLQMMSKSQIYDCFKNVQFGEQFRTVQEIRIWSDHADGDIKVEATENPGHDRIRKLDACLHMFGAISSRLAPKMDDNAGAYLPASLEDFALHTEDIPYHFTCRYYLPLEVGRNARLLTVSFEVFSDDGTILVSCKKYSVAWVPRGVVHKEKKPTTIENWIRNGWTTKDLPEPSETPAHVFDELVYLGNGSTSRVLSILTASAKDVVSIGLPGLTMDGVAPKINNVKSVSRDQLETLPTILRGRDMLIVLDLTKSNNLPATEGFMALHLQVLAFLKLLVSNKLHITNFVALTSSSAPVDLRMEGLDLFSETTPLTLIGSVIQGMVRVFRRESGLDFAAWCLDIPDMTTTNQLQNIIPREIQGRYKAAFADTFVSYRKKASDHFALSRLVPVLEKIEQSPPRSPSGTTIIVGMGSIGLSLAAALIQASCGPVIFFGRRSESHEQVKKDLAGMPERARKECHYRQVDVCDSTSLKKALTDINIAYGGIKNIVHTAAVVKDSSIKTTNPTSFSDVLRPKVVGSWNLHSASQDLGLALDSFVLCSSTNVIVGNPGQVAYVAANSFMDSLATYRHNCGLPATSLQLGAWESKLISNIDMNNSFAHLMKNEEGLPLIMKAMMLPTPVQIIARMDKKKLAATPACAKDPFFAPLLESLQVQPTASGKAAEVKSKTSADDAKKAIVSILRVALELQAGETLDLADPLTACGADSITFAQFKGQVLKEFEVDVPMIYLSDAYTIGDMVDYVVGKYEAK</sequence>
<feature type="domain" description="Ketosynthase family 3 (KS3)" evidence="9">
    <location>
        <begin position="700"/>
        <end position="1155"/>
    </location>
</feature>
<comment type="pathway">
    <text evidence="1">Secondary metabolite biosynthesis.</text>
</comment>
<dbReference type="InterPro" id="IPR049900">
    <property type="entry name" value="PKS_mFAS_DH"/>
</dbReference>
<dbReference type="GO" id="GO:0006633">
    <property type="term" value="P:fatty acid biosynthetic process"/>
    <property type="evidence" value="ECO:0007669"/>
    <property type="project" value="InterPro"/>
</dbReference>
<dbReference type="Proteomes" id="UP000284706">
    <property type="component" value="Unassembled WGS sequence"/>
</dbReference>
<dbReference type="Pfam" id="PF00550">
    <property type="entry name" value="PP-binding"/>
    <property type="match status" value="2"/>
</dbReference>
<dbReference type="Gene3D" id="3.40.366.10">
    <property type="entry name" value="Malonyl-Coenzyme A Acyl Carrier Protein, domain 2"/>
    <property type="match status" value="1"/>
</dbReference>
<evidence type="ECO:0000259" key="8">
    <source>
        <dbReference type="PROSITE" id="PS50075"/>
    </source>
</evidence>
<evidence type="ECO:0000256" key="7">
    <source>
        <dbReference type="SAM" id="MobiDB-lite"/>
    </source>
</evidence>
<dbReference type="InterPro" id="IPR016035">
    <property type="entry name" value="Acyl_Trfase/lysoPLipase"/>
</dbReference>
<dbReference type="Gene3D" id="3.40.50.720">
    <property type="entry name" value="NAD(P)-binding Rossmann-like Domain"/>
    <property type="match status" value="1"/>
</dbReference>
<dbReference type="GO" id="GO:0004315">
    <property type="term" value="F:3-oxoacyl-[acyl-carrier-protein] synthase activity"/>
    <property type="evidence" value="ECO:0007669"/>
    <property type="project" value="InterPro"/>
</dbReference>
<keyword evidence="5" id="KW-0843">Virulence</keyword>
<dbReference type="InterPro" id="IPR020806">
    <property type="entry name" value="PKS_PP-bd"/>
</dbReference>
<feature type="region of interest" description="C-terminal hotdog fold" evidence="6">
    <location>
        <begin position="1744"/>
        <end position="1891"/>
    </location>
</feature>
<dbReference type="Gene3D" id="3.40.50.12780">
    <property type="entry name" value="N-terminal domain of ligase-like"/>
    <property type="match status" value="1"/>
</dbReference>
<dbReference type="PANTHER" id="PTHR43775:SF37">
    <property type="entry name" value="SI:DKEY-61P9.11"/>
    <property type="match status" value="1"/>
</dbReference>
<keyword evidence="12" id="KW-1185">Reference proteome</keyword>
<dbReference type="CDD" id="cd05274">
    <property type="entry name" value="KR_FAS_SDR_x"/>
    <property type="match status" value="1"/>
</dbReference>
<dbReference type="InterPro" id="IPR057326">
    <property type="entry name" value="KR_dom"/>
</dbReference>
<dbReference type="SMART" id="SM00825">
    <property type="entry name" value="PKS_KS"/>
    <property type="match status" value="1"/>
</dbReference>
<dbReference type="SUPFAM" id="SSF51735">
    <property type="entry name" value="NAD(P)-binding Rossmann-fold domains"/>
    <property type="match status" value="1"/>
</dbReference>
<dbReference type="InterPro" id="IPR036736">
    <property type="entry name" value="ACP-like_sf"/>
</dbReference>
<dbReference type="Pfam" id="PF00501">
    <property type="entry name" value="AMP-binding"/>
    <property type="match status" value="1"/>
</dbReference>
<dbReference type="InterPro" id="IPR020841">
    <property type="entry name" value="PKS_Beta-ketoAc_synthase_dom"/>
</dbReference>
<feature type="domain" description="Carrier" evidence="8">
    <location>
        <begin position="602"/>
        <end position="678"/>
    </location>
</feature>
<dbReference type="Pfam" id="PF08659">
    <property type="entry name" value="KR"/>
    <property type="match status" value="1"/>
</dbReference>
<dbReference type="Pfam" id="PF14765">
    <property type="entry name" value="PS-DH"/>
    <property type="match status" value="1"/>
</dbReference>
<dbReference type="PROSITE" id="PS52004">
    <property type="entry name" value="KS3_2"/>
    <property type="match status" value="1"/>
</dbReference>
<dbReference type="PROSITE" id="PS00606">
    <property type="entry name" value="KS3_1"/>
    <property type="match status" value="1"/>
</dbReference>
<dbReference type="InterPro" id="IPR016036">
    <property type="entry name" value="Malonyl_transacylase_ACP-bd"/>
</dbReference>
<evidence type="ECO:0008006" key="13">
    <source>
        <dbReference type="Google" id="ProtNLM"/>
    </source>
</evidence>
<evidence type="ECO:0000256" key="4">
    <source>
        <dbReference type="ARBA" id="ARBA00022679"/>
    </source>
</evidence>
<organism evidence="11 12">
    <name type="scientific">Gymnopilus dilepis</name>
    <dbReference type="NCBI Taxonomy" id="231916"/>
    <lineage>
        <taxon>Eukaryota</taxon>
        <taxon>Fungi</taxon>
        <taxon>Dikarya</taxon>
        <taxon>Basidiomycota</taxon>
        <taxon>Agaricomycotina</taxon>
        <taxon>Agaricomycetes</taxon>
        <taxon>Agaricomycetidae</taxon>
        <taxon>Agaricales</taxon>
        <taxon>Agaricineae</taxon>
        <taxon>Hymenogastraceae</taxon>
        <taxon>Gymnopilus</taxon>
    </lineage>
</organism>
<dbReference type="InterPro" id="IPR018201">
    <property type="entry name" value="Ketoacyl_synth_AS"/>
</dbReference>
<dbReference type="Pfam" id="PF23562">
    <property type="entry name" value="AMP-binding_C_3"/>
    <property type="match status" value="1"/>
</dbReference>
<dbReference type="InterPro" id="IPR050091">
    <property type="entry name" value="PKS_NRPS_Biosynth_Enz"/>
</dbReference>
<dbReference type="InterPro" id="IPR013968">
    <property type="entry name" value="PKS_KR"/>
</dbReference>
<dbReference type="Gene3D" id="3.30.300.30">
    <property type="match status" value="1"/>
</dbReference>
<evidence type="ECO:0000256" key="6">
    <source>
        <dbReference type="PROSITE-ProRule" id="PRU01363"/>
    </source>
</evidence>
<feature type="domain" description="PKS/mFAS DH" evidence="10">
    <location>
        <begin position="1619"/>
        <end position="1891"/>
    </location>
</feature>
<dbReference type="InterPro" id="IPR009081">
    <property type="entry name" value="PP-bd_ACP"/>
</dbReference>